<dbReference type="InterPro" id="IPR012337">
    <property type="entry name" value="RNaseH-like_sf"/>
</dbReference>
<dbReference type="InterPro" id="IPR033390">
    <property type="entry name" value="Rv2179c-like"/>
</dbReference>
<dbReference type="Proteomes" id="UP001597403">
    <property type="component" value="Unassembled WGS sequence"/>
</dbReference>
<feature type="domain" description="3'-5' exoribonuclease Rv2179c-like" evidence="1">
    <location>
        <begin position="3"/>
        <end position="184"/>
    </location>
</feature>
<protein>
    <submittedName>
        <fullName evidence="2">3'-5' exoribonuclease domain-containing protein</fullName>
    </submittedName>
</protein>
<dbReference type="EMBL" id="JBHUGF010000010">
    <property type="protein sequence ID" value="MFD1990089.1"/>
    <property type="molecule type" value="Genomic_DNA"/>
</dbReference>
<evidence type="ECO:0000313" key="2">
    <source>
        <dbReference type="EMBL" id="MFD1990089.1"/>
    </source>
</evidence>
<proteinExistence type="predicted"/>
<dbReference type="InterPro" id="IPR036397">
    <property type="entry name" value="RNaseH_sf"/>
</dbReference>
<organism evidence="2 3">
    <name type="scientific">Paenibacillus nicotianae</name>
    <dbReference type="NCBI Taxonomy" id="1526551"/>
    <lineage>
        <taxon>Bacteria</taxon>
        <taxon>Bacillati</taxon>
        <taxon>Bacillota</taxon>
        <taxon>Bacilli</taxon>
        <taxon>Bacillales</taxon>
        <taxon>Paenibacillaceae</taxon>
        <taxon>Paenibacillus</taxon>
    </lineage>
</organism>
<dbReference type="SUPFAM" id="SSF53098">
    <property type="entry name" value="Ribonuclease H-like"/>
    <property type="match status" value="1"/>
</dbReference>
<name>A0ABW4UXR7_9BACL</name>
<comment type="caution">
    <text evidence="2">The sequence shown here is derived from an EMBL/GenBank/DDBJ whole genome shotgun (WGS) entry which is preliminary data.</text>
</comment>
<dbReference type="Pfam" id="PF16473">
    <property type="entry name" value="Rv2179c-like"/>
    <property type="match status" value="1"/>
</dbReference>
<sequence length="188" mass="21979">MKKVFFDTEFTGLHQYTTLISIGLVAENGKSFYAEFTDYNKEQVKLDTWLLENVIDNLLMSDKKEAIECDKNGDHLQYKGNTKFIAKKLELWLNGLVGREKIEMWSDCLSYDWVLFNQLFGHAFSIPNSVYYIPFDICTLMKIKDVDPDINREEYAYGKASHMVAEHKHNALHDALVIKKCYEKLMQE</sequence>
<gene>
    <name evidence="2" type="ORF">ACFSGI_08975</name>
</gene>
<evidence type="ECO:0000259" key="1">
    <source>
        <dbReference type="Pfam" id="PF16473"/>
    </source>
</evidence>
<evidence type="ECO:0000313" key="3">
    <source>
        <dbReference type="Proteomes" id="UP001597403"/>
    </source>
</evidence>
<dbReference type="RefSeq" id="WP_204823791.1">
    <property type="nucleotide sequence ID" value="NZ_JBHUGF010000010.1"/>
</dbReference>
<dbReference type="Gene3D" id="3.30.420.10">
    <property type="entry name" value="Ribonuclease H-like superfamily/Ribonuclease H"/>
    <property type="match status" value="1"/>
</dbReference>
<accession>A0ABW4UXR7</accession>
<keyword evidence="3" id="KW-1185">Reference proteome</keyword>
<reference evidence="3" key="1">
    <citation type="journal article" date="2019" name="Int. J. Syst. Evol. Microbiol.">
        <title>The Global Catalogue of Microorganisms (GCM) 10K type strain sequencing project: providing services to taxonomists for standard genome sequencing and annotation.</title>
        <authorList>
            <consortium name="The Broad Institute Genomics Platform"/>
            <consortium name="The Broad Institute Genome Sequencing Center for Infectious Disease"/>
            <person name="Wu L."/>
            <person name="Ma J."/>
        </authorList>
    </citation>
    <scope>NUCLEOTIDE SEQUENCE [LARGE SCALE GENOMIC DNA]</scope>
    <source>
        <strain evidence="3">CGMCC 1.15067</strain>
    </source>
</reference>